<dbReference type="Pfam" id="PF17852">
    <property type="entry name" value="Dynein_AAA_lid"/>
    <property type="match status" value="1"/>
</dbReference>
<dbReference type="Gene3D" id="1.10.8.710">
    <property type="match status" value="1"/>
</dbReference>
<dbReference type="FunFam" id="1.20.140.100:FF:000013">
    <property type="entry name" value="Dynein heavy chain 10, axonemal"/>
    <property type="match status" value="1"/>
</dbReference>
<evidence type="ECO:0000256" key="3">
    <source>
        <dbReference type="ARBA" id="ARBA00022490"/>
    </source>
</evidence>
<dbReference type="Gene3D" id="3.20.180.20">
    <property type="entry name" value="Dynein heavy chain, N-terminal domain 2"/>
    <property type="match status" value="1"/>
</dbReference>
<dbReference type="FunFam" id="3.40.50.300:FF:000049">
    <property type="entry name" value="Dynein, axonemal, heavy chain 5"/>
    <property type="match status" value="1"/>
</dbReference>
<keyword evidence="7" id="KW-0067">ATP-binding</keyword>
<dbReference type="FunFam" id="1.20.920.20:FF:000008">
    <property type="entry name" value="Dynein heavy chain 10, axonemal"/>
    <property type="match status" value="1"/>
</dbReference>
<dbReference type="InterPro" id="IPR013602">
    <property type="entry name" value="Dynein_heavy_linker"/>
</dbReference>
<dbReference type="Gene3D" id="3.40.50.300">
    <property type="entry name" value="P-loop containing nucleotide triphosphate hydrolases"/>
    <property type="match status" value="5"/>
</dbReference>
<dbReference type="InterPro" id="IPR013594">
    <property type="entry name" value="Dynein_heavy_tail"/>
</dbReference>
<dbReference type="Gene3D" id="6.10.140.1060">
    <property type="match status" value="1"/>
</dbReference>
<keyword evidence="11" id="KW-0505">Motor protein</keyword>
<dbReference type="FunFam" id="1.10.8.1220:FF:000001">
    <property type="entry name" value="Dynein axonemal heavy chain 5"/>
    <property type="match status" value="1"/>
</dbReference>
<feature type="domain" description="AAA+ ATPase" evidence="15">
    <location>
        <begin position="2502"/>
        <end position="2650"/>
    </location>
</feature>
<dbReference type="PANTHER" id="PTHR22878:SF63">
    <property type="entry name" value="DYNEIN AXONEMAL HEAVY CHAIN 10"/>
    <property type="match status" value="1"/>
</dbReference>
<feature type="coiled-coil region" evidence="14">
    <location>
        <begin position="3316"/>
        <end position="3378"/>
    </location>
</feature>
<dbReference type="GeneTree" id="ENSGT00940000154642"/>
<keyword evidence="8" id="KW-0243">Dynein</keyword>
<dbReference type="InterPro" id="IPR041658">
    <property type="entry name" value="AAA_lid_11"/>
</dbReference>
<dbReference type="Pfam" id="PF12777">
    <property type="entry name" value="MT"/>
    <property type="match status" value="1"/>
</dbReference>
<accession>A0A8C6DG45</accession>
<evidence type="ECO:0000256" key="8">
    <source>
        <dbReference type="ARBA" id="ARBA00023017"/>
    </source>
</evidence>
<dbReference type="InterPro" id="IPR042219">
    <property type="entry name" value="AAA_lid_11_sf"/>
</dbReference>
<dbReference type="Pfam" id="PF08393">
    <property type="entry name" value="DHC_N2"/>
    <property type="match status" value="1"/>
</dbReference>
<dbReference type="FunFam" id="1.10.8.720:FF:000005">
    <property type="entry name" value="Dynein axonemal heavy chain 10"/>
    <property type="match status" value="1"/>
</dbReference>
<dbReference type="GO" id="GO:0005524">
    <property type="term" value="F:ATP binding"/>
    <property type="evidence" value="ECO:0007669"/>
    <property type="project" value="UniProtKB-KW"/>
</dbReference>
<dbReference type="InterPro" id="IPR003593">
    <property type="entry name" value="AAA+_ATPase"/>
</dbReference>
<dbReference type="GO" id="GO:0051959">
    <property type="term" value="F:dynein light intermediate chain binding"/>
    <property type="evidence" value="ECO:0007669"/>
    <property type="project" value="InterPro"/>
</dbReference>
<keyword evidence="17" id="KW-1185">Reference proteome</keyword>
<dbReference type="Pfam" id="PF12780">
    <property type="entry name" value="AAA_8"/>
    <property type="match status" value="1"/>
</dbReference>
<dbReference type="FunFam" id="3.40.50.300:FF:001855">
    <property type="entry name" value="Dynein axonemal heavy chain 10"/>
    <property type="match status" value="1"/>
</dbReference>
<evidence type="ECO:0000256" key="7">
    <source>
        <dbReference type="ARBA" id="ARBA00022840"/>
    </source>
</evidence>
<dbReference type="InterPro" id="IPR042228">
    <property type="entry name" value="Dynein_linker_3"/>
</dbReference>
<sequence>MDDLRVLWMRDRVYSAFGITDPQLFEELLNRNDGEAEELILHFLNQTSEEEGASTLFFYRKVVPEEVEVEIDDDIPGLSEEEEEEEEAEFQKVESIDRASELRYTQILGDLGARIYLSVTFLVPVFQKTVKQIMEKTYLQVLCTPVPEEFLDQNVLFFLRNTKETISEATDMKEAMEIMPETLEYGIINSHVLAFLRDVISQVFLPALSFSQHKDANLGLTSGEVLDSFDYDVDLPSMPGEAIEYHSIQLIRDEFLMNIQKFASSIQRTMQQLEGEIKLEMPSISVEGEVSDLAADPETVEILEQCVINWLNQISTALEGQMKKTPQGNGPLAEIEFWRERNATLSALHEQTKLPIVRKVLDVMKESDSLLVANLQPILTELFKFHMEASDNVRFLSTVERHFKNITHGSSFHVVLETIPSMMSALRMVWIISRHYNKDERMIPLMERIAWEIAERVCKVVNLRTLFKENRASAQHKTLEARNTLNMWKKAYFDIRAKIEASGREARWEFDRKRLFERTDYMATICQDLYDILQVVEEFYNIFGPELKAVTGDPKRIDDVLCRVDGLVTPMENLTFDPFSIKCSQYWKYVMDDFKIEVLIDIVNKIFVQNLDNPPLYKNHPPVAGAIYWERSLFFRIKHTILRFQEVEEILDSDRGREVKQKYLELGRMMKDYEDRKYEQWRETTEQTLPTLMKKSLLTKTSAAGDDAINPDRVAAFSINFSPALREIINETKYLEQLGFSVPELARNIALQEDKFLRYTDGIQRMLDHYHMLTVTLNEAESLLLDDHSQELLRVFRSGYKRLNWNSLGIADYITRCKQAIGKFESLVHQIHKNADDISSRLTLIESINLFKYPAPKSEDELPGVKEFFEHIERERAKDVEHMVRWYLAIGPLLTKVEGLVIHTNTGKAPKLASYYEYWENRVYEVLTKLILKNLQSFNSLVLGNVPLFQTETILTAPEIILQPNANEIDKMCVHCVRNCVEMTKHFVRWMNGSCIECPPQKGEEEELVTISFYNDISQNPQIIEQAVMIPQNVHRILVNLMKYLQKWKRYRPLWKLDKAIVMEKFAAKKPPCVAYDEKLQFYARIASEVMHHLLIKDEHCIRLQLGPLANTVQENAKSWVVSLGRLLNDSAREELNNLHEEIQSLSKNLKKSPSTLEDLKFVLATIAEIRSKSLVMELRYRDVQERYRTMAMYGLFPTDSEKELVDNIESMWSNLFNDSLNVEHALGGIKRMFTEITRGEILNYRQQIDDFAKRFYREGPGSVGEDLDRGVELLATFDKELMRHEKNRQELANAEKLFDLPITMYPELLKVQKEMSGLKVIYELYEGLKVAKEEWSQTLWINLNVQFLQEGIESFLRSLRKLPRQVRNLSVAYHLESKMKAFKDSIPLLLDLKHEALRDRHWKELMEKTGVIFEMTETFTLENMFAMELHKHTDVLNEIVTSAIKEIAIEKAVKEILDTWENMKFNVVKYYKGTQERGYVLGSVDDIIQCLDDNTFNLQSISGSRFVGPFLQTVHKWEKTLSLIGEVIEIWMLVQRKWMYLESIFIGGDIRSQLPDEAKKFDNIDRVFKRIMGETLKDPVIKRCCEAPNRLSDLQNISEGLEKCQKSLNDYLDSKRNAFPRFFFISDDELLSILGNSDPLCVQEHMIKMYDNIALLRFHDGDSGEKLVSAMISAEGEVMEFRKIIRAEGRVEDWMTAVLNEMRRTNRLITKEAIFRYCEDKTRVDWMLMYQGMVVLAASQVWWTWEVEDVFRKVQQGEKQAMKNYGQKMHRQIDELVTRITLNLSRNDRKKYNTVLIIDVHARDIVDSFIRNSILEAREFEWESQLRFYWDREPDELNIRQCTGTFGYGYEYMGLNGRLVITPLTDRIYLTLTQALSMYLGGAPAGPAGTGKTETTKDLAKALGLLCVVTNCGEGMDYKAVGKIFSGLAQCGAWGCFDEFNRIDASVLSVISSQIQTIRNALIHQLTTFQFEGQEISLDSRMGIFITMNPGYAGRTELPESVKALFRPVVVIVPDLQQICEIMLFSEGFLWAKTLAKKMTVLYKLAREQLSKQHHYDFGLRALKSVLVMAGELKRGSSELREDVVLMRALRDMNLPKFVFEDVPLFLGLISDLFPGLDCPRVRYPDFNDAVEQVLQENGYIILPVQVDKVVQMFETMLTRHTTMVVGPTGGGKSVVINALCQAQTKLGLVTKLYILNPKAMSVIELYGILDPTTRDWTDGVLSNIFREINKPTDKKERKYILFDGDVDALWVENMNSVMDDNKLLTLANGERIRLQAHCALLFEVGDLQYASPATVSRCGMVYVDPKNLRYQPYWKKWVNQIQNKMEQGYLESLFEKYVPYLIDVIVEGIVDGRQGEKLKTIVPQTDLNMVTQLAKMLDALLEGEIEEPDLLECYFLEALYCSLGSCLLEDGRVKFDECIKRIASLPTADTESIWASPGELPGHLPTLYDFHFDSTQKKWIPWNQLVPEYVHSRERKFVDILVHTVDTTRTTWTLEQMVKIKQPVLLVGESGTSKTATTHNFLKNLNEETNIVLMVSFSSRTTSMDIQRNLEANVEKRTKDTYGPPMGKRLLVFMDDMNMPKVDEYGTQQPIALLKLLLEKGYLYDRGKELNCKSIRDLGFIAAMGKAGGGRNEVDPRFTSLFSVFNIPFPSEESLHLIYSSILKGHTSVFHESIVAVSDKLTSCTLTLYKNIVQDLPPTPSKFHYIFNLRDLSRVYNGLVLTNPERFQTVTQMVRVWRNECLRVFHDRLINETDKELVQEHIGNLVTAHFNDDVEAVMRDPILFGDFRTALHEEEARIYEDIQDYEAAKALFQEILEEYNESNTKMNLVLFDDALEHLTRVHRIIRMDRGHALLVGVGGSGKQSLARLAAFTAGYEVFEILLSRGYSENNFRDDLKNLYLKLGIENKMMIFLFTDAHVAEEGFLELVNNMLTSGIVPALYPDEEKESILSQIGPEALKQGTGLAKESVWQYFVNKSANNLHIVLGMSPVGDTLRTRCRNFPGLVNNTGIDWFMPWPPQALHAVAKSFLGTNQMIPAENIEDLVGHVVLVHESVGEFSKQFLQKLRRCNYVTPKNYLDFINTYSKLLDEKTQYNIAQCKRLEGGLDKLKEATIQLDELNQKLAEQKIVLAEKSAACEALLEEIATNTAIAEEKKKLAEEKAMEIEEQNKIIAVEKTEAETALAEVMPILEAAKLELQKLDKSDVTEIRSFAKPPKQVQTVCECILIMKGYKELNWKTAKGMMSDPNFLRSLMEIDFDSITQSQVKNIRGLLKTLNTTTEEMEAVSKAGLGMLKFVEAVMGYCDVFKEIKPKRDKVARLERNFYLTKRELEKIQNELAAIQRELEALGAKYEAAILEKQKLQEEAEIMERRLIAADKLISGLGSENVRWLNDLDELMHRRVKLLGDCLLCAAFLSYEGAFTWEFRDEMVNRVWQNDILERGIPLSQPFRLENLLTDDVEISRWGSQGLPPDELSVQNGILTTRASRFPLCIDPQQQALNWIKRKEEKNNLRVASFNDPDFLKQLEMSIKYGTPFLFHDVDEYIDPVIDSVLEKNIKFSQGRQFIILGDKEVDYDSNFRLYLNTKLANPKYSPSVFGKAMVINYTVTLKGLEDQLLSVLVAYERRELEEQREHLIQETSENKNLLKDLEDSLLRELATSTGNMLDNVELVQTLEETKSKAMEVSEKLKLAEKTALDIDRLRDGYRPAARRGAILFFVLSEMALVNSMYQYSLIAFLEVFGLSLKKSLPDSILMKRLKNIMDTLTFNIYNYGCTGLFERHKLLFSFNMTIKIEQAEGRVPQEELDFFLKGNISLEKSKRTKPCAWLSDQGWEDIILLSEIFPDNFGNLPADVEKHLTVWQEWYDLDSLEQFPFPLGYDVNITPFQKLLILRCFRVDRVYRAVTDYVTVTMGEKYVQPPMISFEAIFEQSTPNSPIVFILSPGSDPASDLMKLAERSGFGGNRLKFLAMGQGQEKVALQLLETAVARGQWLMLQNCHLLVKWLKDLEKSLERITKPHPDFRLWLTTDPTKGFPIGILQKSLKVVTEPPNGLKLNMRATYFKISPEMLDQCPHPAFKSLVYVLAFFHAVVQERRKFGKIGWNVYYDFNESDFQVCMEILNTYLTKAFQQHDPRIPWGSLKYLIGEVMYGGRAIDSFDRRILTIYMDEYLGDFLFDTFQPFHFFRNKEVDYKIPPGDVKEKFVEAIEALPLANTPEVFGLHPNAEIGYYTQAARDMWAHLLELQPQTGESSAGISRDDYIGQVAKDIENKMPQIFDLDLVRKHLGQGISPTSVVLLQELERFNKLVIRMTRSLAELQRALAGEVGMSSELDDIARSLFLGQIPNIWRKLAPDTLKSLGNWMLYFLRRFNQYTTWVTESEPSVMWLSGLHIPESYLTALVQATCRRNGWPLDRSTLFTQVTKFQDADEVNERAGQGCFVSGLYLEGADWDIEKGCLIKSKPKVLVVDLPILKIIPIEAHRLKLQNTFRTPVYTTSTRRNAMGVGLVFEADLFTTKHISHWVLQGVCLTLNSD</sequence>
<dbReference type="InterPro" id="IPR043157">
    <property type="entry name" value="Dynein_AAA1S"/>
</dbReference>
<reference evidence="16" key="1">
    <citation type="submission" date="2025-08" db="UniProtKB">
        <authorList>
            <consortium name="Ensembl"/>
        </authorList>
    </citation>
    <scope>IDENTIFICATION</scope>
</reference>
<dbReference type="Pfam" id="PF08385">
    <property type="entry name" value="DHC_N1"/>
    <property type="match status" value="2"/>
</dbReference>
<dbReference type="Gene3D" id="1.20.140.100">
    <property type="entry name" value="Dynein heavy chain, N-terminal domain 2"/>
    <property type="match status" value="1"/>
</dbReference>
<keyword evidence="6" id="KW-0547">Nucleotide-binding</keyword>
<dbReference type="FunFam" id="1.10.472.130:FF:000010">
    <property type="entry name" value="Dynein axonemal heavy chain 10"/>
    <property type="match status" value="1"/>
</dbReference>
<dbReference type="Pfam" id="PF18198">
    <property type="entry name" value="AAA_lid_11"/>
    <property type="match status" value="1"/>
</dbReference>
<keyword evidence="10" id="KW-0969">Cilium</keyword>
<protein>
    <submittedName>
        <fullName evidence="16">Dynein axonemal heavy chain 10</fullName>
    </submittedName>
</protein>
<dbReference type="InterPro" id="IPR042222">
    <property type="entry name" value="Dynein_2_N"/>
</dbReference>
<keyword evidence="13" id="KW-0966">Cell projection</keyword>
<dbReference type="Gene3D" id="1.10.8.720">
    <property type="entry name" value="Region D6 of dynein motor"/>
    <property type="match status" value="1"/>
</dbReference>
<evidence type="ECO:0000256" key="11">
    <source>
        <dbReference type="ARBA" id="ARBA00023175"/>
    </source>
</evidence>
<dbReference type="Gene3D" id="1.20.920.30">
    <property type="match status" value="1"/>
</dbReference>
<dbReference type="InterPro" id="IPR035699">
    <property type="entry name" value="AAA_6"/>
</dbReference>
<dbReference type="Gene3D" id="1.10.8.1220">
    <property type="match status" value="1"/>
</dbReference>
<dbReference type="FunFam" id="1.20.920.30:FF:000007">
    <property type="entry name" value="Dynein axonemal heavy chain 10"/>
    <property type="match status" value="1"/>
</dbReference>
<comment type="subcellular location">
    <subcellularLocation>
        <location evidence="1">Cytoplasm</location>
        <location evidence="1">Cytoskeleton</location>
        <location evidence="1">Cilium axoneme</location>
    </subcellularLocation>
</comment>
<dbReference type="InterPro" id="IPR027417">
    <property type="entry name" value="P-loop_NTPase"/>
</dbReference>
<dbReference type="InterPro" id="IPR026983">
    <property type="entry name" value="DHC"/>
</dbReference>
<dbReference type="FunFam" id="3.40.50.300:FF:002141">
    <property type="entry name" value="Dynein heavy chain"/>
    <property type="match status" value="1"/>
</dbReference>
<dbReference type="Ensembl" id="ENSMMST00000015155.1">
    <property type="protein sequence ID" value="ENSMMSP00000013725.1"/>
    <property type="gene ID" value="ENSMMSG00000009153.1"/>
</dbReference>
<proteinExistence type="inferred from homology"/>
<dbReference type="InterPro" id="IPR035706">
    <property type="entry name" value="AAA_9"/>
</dbReference>
<dbReference type="FunFam" id="3.20.180.20:FF:000001">
    <property type="entry name" value="Dynein axonemal heavy chain 5"/>
    <property type="match status" value="1"/>
</dbReference>
<reference evidence="16" key="2">
    <citation type="submission" date="2025-09" db="UniProtKB">
        <authorList>
            <consortium name="Ensembl"/>
        </authorList>
    </citation>
    <scope>IDENTIFICATION</scope>
</reference>
<dbReference type="SUPFAM" id="SSF52540">
    <property type="entry name" value="P-loop containing nucleoside triphosphate hydrolases"/>
    <property type="match status" value="4"/>
</dbReference>
<dbReference type="InterPro" id="IPR024317">
    <property type="entry name" value="Dynein_heavy_chain_D4_dom"/>
</dbReference>
<organism evidence="16 17">
    <name type="scientific">Moschus moschiferus</name>
    <name type="common">Siberian musk deer</name>
    <name type="synonym">Moschus sibiricus</name>
    <dbReference type="NCBI Taxonomy" id="68415"/>
    <lineage>
        <taxon>Eukaryota</taxon>
        <taxon>Metazoa</taxon>
        <taxon>Chordata</taxon>
        <taxon>Craniata</taxon>
        <taxon>Vertebrata</taxon>
        <taxon>Euteleostomi</taxon>
        <taxon>Mammalia</taxon>
        <taxon>Eutheria</taxon>
        <taxon>Laurasiatheria</taxon>
        <taxon>Artiodactyla</taxon>
        <taxon>Ruminantia</taxon>
        <taxon>Pecora</taxon>
        <taxon>Moschidae</taxon>
        <taxon>Moschus</taxon>
    </lineage>
</organism>
<dbReference type="FunFam" id="1.10.8.710:FF:000002">
    <property type="entry name" value="dynein heavy chain 17, axonemal"/>
    <property type="match status" value="1"/>
</dbReference>
<evidence type="ECO:0000313" key="16">
    <source>
        <dbReference type="Ensembl" id="ENSMMSP00000013725.1"/>
    </source>
</evidence>
<dbReference type="FunFam" id="1.10.287.2620:FF:000002">
    <property type="entry name" value="Dynein heavy chain 2, axonemal"/>
    <property type="match status" value="1"/>
</dbReference>
<dbReference type="GO" id="GO:0097729">
    <property type="term" value="C:9+2 motile cilium"/>
    <property type="evidence" value="ECO:0007669"/>
    <property type="project" value="UniProtKB-ARBA"/>
</dbReference>
<evidence type="ECO:0000256" key="14">
    <source>
        <dbReference type="SAM" id="Coils"/>
    </source>
</evidence>
<dbReference type="InterPro" id="IPR041228">
    <property type="entry name" value="Dynein_C"/>
</dbReference>
<keyword evidence="5" id="KW-0677">Repeat</keyword>
<dbReference type="Pfam" id="PF17857">
    <property type="entry name" value="AAA_lid_1"/>
    <property type="match status" value="1"/>
</dbReference>
<dbReference type="FunFam" id="3.40.50.300:FF:000063">
    <property type="entry name" value="dynein heavy chain 6, axonemal"/>
    <property type="match status" value="1"/>
</dbReference>
<dbReference type="GO" id="GO:0008569">
    <property type="term" value="F:minus-end-directed microtubule motor activity"/>
    <property type="evidence" value="ECO:0007669"/>
    <property type="project" value="InterPro"/>
</dbReference>
<dbReference type="InterPro" id="IPR043160">
    <property type="entry name" value="Dynein_C_barrel"/>
</dbReference>
<keyword evidence="4" id="KW-0493">Microtubule</keyword>
<evidence type="ECO:0000256" key="1">
    <source>
        <dbReference type="ARBA" id="ARBA00004430"/>
    </source>
</evidence>
<dbReference type="PANTHER" id="PTHR22878">
    <property type="entry name" value="DYNEIN HEAVY CHAIN 6, AXONEMAL-LIKE-RELATED"/>
    <property type="match status" value="1"/>
</dbReference>
<comment type="similarity">
    <text evidence="2">Belongs to the dynein heavy chain family.</text>
</comment>
<dbReference type="Gene3D" id="1.10.472.130">
    <property type="match status" value="1"/>
</dbReference>
<dbReference type="InterPro" id="IPR041466">
    <property type="entry name" value="Dynein_AAA5_ext"/>
</dbReference>
<dbReference type="InterPro" id="IPR041589">
    <property type="entry name" value="DNAH3_AAA_lid_1"/>
</dbReference>
<evidence type="ECO:0000256" key="9">
    <source>
        <dbReference type="ARBA" id="ARBA00023054"/>
    </source>
</evidence>
<dbReference type="Gene3D" id="1.20.1270.280">
    <property type="match status" value="1"/>
</dbReference>
<dbReference type="Pfam" id="PF12775">
    <property type="entry name" value="AAA_7"/>
    <property type="match status" value="1"/>
</dbReference>
<dbReference type="Proteomes" id="UP000694544">
    <property type="component" value="Unplaced"/>
</dbReference>
<evidence type="ECO:0000256" key="2">
    <source>
        <dbReference type="ARBA" id="ARBA00008887"/>
    </source>
</evidence>
<dbReference type="GO" id="GO:0008017">
    <property type="term" value="F:microtubule binding"/>
    <property type="evidence" value="ECO:0007669"/>
    <property type="project" value="UniProtKB-ARBA"/>
</dbReference>
<dbReference type="Gene3D" id="3.10.490.20">
    <property type="match status" value="1"/>
</dbReference>
<dbReference type="InterPro" id="IPR004273">
    <property type="entry name" value="Dynein_heavy_D6_P-loop"/>
</dbReference>
<evidence type="ECO:0000256" key="13">
    <source>
        <dbReference type="ARBA" id="ARBA00023273"/>
    </source>
</evidence>
<feature type="domain" description="AAA+ ATPase" evidence="15">
    <location>
        <begin position="1881"/>
        <end position="2017"/>
    </location>
</feature>
<evidence type="ECO:0000256" key="5">
    <source>
        <dbReference type="ARBA" id="ARBA00022737"/>
    </source>
</evidence>
<dbReference type="InterPro" id="IPR024743">
    <property type="entry name" value="Dynein_HC_stalk"/>
</dbReference>
<dbReference type="FunFam" id="1.20.1270.280:FF:000005">
    <property type="entry name" value="Dynein axonemal heavy chain 10"/>
    <property type="match status" value="1"/>
</dbReference>
<dbReference type="FunFam" id="3.40.50.300:FF:000153">
    <property type="entry name" value="Dynein axonemal heavy chain 1"/>
    <property type="match status" value="1"/>
</dbReference>
<dbReference type="Pfam" id="PF12774">
    <property type="entry name" value="AAA_6"/>
    <property type="match status" value="1"/>
</dbReference>
<dbReference type="Pfam" id="PF18199">
    <property type="entry name" value="Dynein_C"/>
    <property type="match status" value="1"/>
</dbReference>
<keyword evidence="9 14" id="KW-0175">Coiled coil</keyword>
<evidence type="ECO:0000313" key="17">
    <source>
        <dbReference type="Proteomes" id="UP000694544"/>
    </source>
</evidence>
<dbReference type="GO" id="GO:0005858">
    <property type="term" value="C:axonemal dynein complex"/>
    <property type="evidence" value="ECO:0007669"/>
    <property type="project" value="UniProtKB-ARBA"/>
</dbReference>
<evidence type="ECO:0000256" key="12">
    <source>
        <dbReference type="ARBA" id="ARBA00023212"/>
    </source>
</evidence>
<dbReference type="SMART" id="SM00382">
    <property type="entry name" value="AAA"/>
    <property type="match status" value="3"/>
</dbReference>
<gene>
    <name evidence="16" type="primary">DNAH10</name>
</gene>
<dbReference type="Gene3D" id="1.10.287.2620">
    <property type="match status" value="1"/>
</dbReference>
<evidence type="ECO:0000256" key="4">
    <source>
        <dbReference type="ARBA" id="ARBA00022701"/>
    </source>
</evidence>
<dbReference type="GO" id="GO:0045505">
    <property type="term" value="F:dynein intermediate chain binding"/>
    <property type="evidence" value="ECO:0007669"/>
    <property type="project" value="InterPro"/>
</dbReference>
<keyword evidence="3" id="KW-0963">Cytoplasm</keyword>
<dbReference type="Gene3D" id="1.20.58.1120">
    <property type="match status" value="1"/>
</dbReference>
<feature type="domain" description="AAA+ ATPase" evidence="15">
    <location>
        <begin position="2160"/>
        <end position="2308"/>
    </location>
</feature>
<keyword evidence="12" id="KW-0206">Cytoskeleton</keyword>
<dbReference type="Gene3D" id="1.20.920.20">
    <property type="match status" value="1"/>
</dbReference>
<evidence type="ECO:0000259" key="15">
    <source>
        <dbReference type="SMART" id="SM00382"/>
    </source>
</evidence>
<evidence type="ECO:0000256" key="6">
    <source>
        <dbReference type="ARBA" id="ARBA00022741"/>
    </source>
</evidence>
<feature type="coiled-coil region" evidence="14">
    <location>
        <begin position="3102"/>
        <end position="3168"/>
    </location>
</feature>
<dbReference type="Pfam" id="PF03028">
    <property type="entry name" value="Dynein_heavy"/>
    <property type="match status" value="1"/>
</dbReference>
<name>A0A8C6DG45_MOSMO</name>
<dbReference type="GO" id="GO:0005874">
    <property type="term" value="C:microtubule"/>
    <property type="evidence" value="ECO:0007669"/>
    <property type="project" value="UniProtKB-KW"/>
</dbReference>
<dbReference type="FunFam" id="1.20.58.1120:FF:000008">
    <property type="entry name" value="Dynein heavy chain 10, axonemal"/>
    <property type="match status" value="1"/>
</dbReference>
<dbReference type="FunFam" id="3.10.490.20:FF:000006">
    <property type="entry name" value="Dynein axonemal heavy chain 10"/>
    <property type="match status" value="1"/>
</dbReference>
<dbReference type="Pfam" id="PF12781">
    <property type="entry name" value="AAA_9"/>
    <property type="match status" value="1"/>
</dbReference>
<evidence type="ECO:0000256" key="10">
    <source>
        <dbReference type="ARBA" id="ARBA00023069"/>
    </source>
</evidence>
<dbReference type="GO" id="GO:0007018">
    <property type="term" value="P:microtubule-based movement"/>
    <property type="evidence" value="ECO:0007669"/>
    <property type="project" value="InterPro"/>
</dbReference>